<feature type="transmembrane region" description="Helical" evidence="1">
    <location>
        <begin position="134"/>
        <end position="153"/>
    </location>
</feature>
<feature type="transmembrane region" description="Helical" evidence="1">
    <location>
        <begin position="94"/>
        <end position="122"/>
    </location>
</feature>
<keyword evidence="1" id="KW-0812">Transmembrane</keyword>
<keyword evidence="1" id="KW-1133">Transmembrane helix</keyword>
<keyword evidence="1" id="KW-0472">Membrane</keyword>
<name>A0A8H5B3T3_9AGAR</name>
<gene>
    <name evidence="2" type="ORF">D9619_007530</name>
</gene>
<evidence type="ECO:0000313" key="2">
    <source>
        <dbReference type="EMBL" id="KAF5315217.1"/>
    </source>
</evidence>
<dbReference type="AlphaFoldDB" id="A0A8H5B3T3"/>
<sequence length="304" mass="33711">MSDFSSPSIENIVAATTSSNLNGFILEVFLCGLYCVVFAHAAWRLFHQRKWILVAFLTIQWMISIVVLALDWFATNLAYLRRGDTAFDTAQTLYYLGFYAGKVPVVEWAFVTIQILLCNGFLIWRCHVQSGKNIVLTIILSLVFVASIVLGFITAFPTKKMKDDTYGTLPASIYLAFVASSAGITLVMSSLLVRWTVRGKRLSVKSFLLALVDGAVPFSEVMIFLAFLAVVSLPSIYNSGHIRKLLVDEVTVYLQLPLPQLAGLTTAIISLREARKGLSSQDISEPAYSQMTFTRTILVPKGQE</sequence>
<keyword evidence="3" id="KW-1185">Reference proteome</keyword>
<reference evidence="2 3" key="1">
    <citation type="journal article" date="2020" name="ISME J.">
        <title>Uncovering the hidden diversity of litter-decomposition mechanisms in mushroom-forming fungi.</title>
        <authorList>
            <person name="Floudas D."/>
            <person name="Bentzer J."/>
            <person name="Ahren D."/>
            <person name="Johansson T."/>
            <person name="Persson P."/>
            <person name="Tunlid A."/>
        </authorList>
    </citation>
    <scope>NUCLEOTIDE SEQUENCE [LARGE SCALE GENOMIC DNA]</scope>
    <source>
        <strain evidence="2 3">CBS 101986</strain>
    </source>
</reference>
<accession>A0A8H5B3T3</accession>
<feature type="transmembrane region" description="Helical" evidence="1">
    <location>
        <begin position="207"/>
        <end position="232"/>
    </location>
</feature>
<feature type="transmembrane region" description="Helical" evidence="1">
    <location>
        <begin position="20"/>
        <end position="39"/>
    </location>
</feature>
<comment type="caution">
    <text evidence="2">The sequence shown here is derived from an EMBL/GenBank/DDBJ whole genome shotgun (WGS) entry which is preliminary data.</text>
</comment>
<feature type="transmembrane region" description="Helical" evidence="1">
    <location>
        <begin position="173"/>
        <end position="195"/>
    </location>
</feature>
<proteinExistence type="predicted"/>
<evidence type="ECO:0000256" key="1">
    <source>
        <dbReference type="SAM" id="Phobius"/>
    </source>
</evidence>
<dbReference type="EMBL" id="JAACJJ010000043">
    <property type="protein sequence ID" value="KAF5315217.1"/>
    <property type="molecule type" value="Genomic_DNA"/>
</dbReference>
<organism evidence="2 3">
    <name type="scientific">Psilocybe cf. subviscida</name>
    <dbReference type="NCBI Taxonomy" id="2480587"/>
    <lineage>
        <taxon>Eukaryota</taxon>
        <taxon>Fungi</taxon>
        <taxon>Dikarya</taxon>
        <taxon>Basidiomycota</taxon>
        <taxon>Agaricomycotina</taxon>
        <taxon>Agaricomycetes</taxon>
        <taxon>Agaricomycetidae</taxon>
        <taxon>Agaricales</taxon>
        <taxon>Agaricineae</taxon>
        <taxon>Strophariaceae</taxon>
        <taxon>Psilocybe</taxon>
    </lineage>
</organism>
<feature type="transmembrane region" description="Helical" evidence="1">
    <location>
        <begin position="51"/>
        <end position="74"/>
    </location>
</feature>
<protein>
    <submittedName>
        <fullName evidence="2">Uncharacterized protein</fullName>
    </submittedName>
</protein>
<dbReference type="Proteomes" id="UP000567179">
    <property type="component" value="Unassembled WGS sequence"/>
</dbReference>
<evidence type="ECO:0000313" key="3">
    <source>
        <dbReference type="Proteomes" id="UP000567179"/>
    </source>
</evidence>